<accession>A0A6N9V9D1</accession>
<reference evidence="2 3" key="1">
    <citation type="submission" date="2020-01" db="EMBL/GenBank/DDBJ databases">
        <title>Insect and environment-associated Actinomycetes.</title>
        <authorList>
            <person name="Currrie C."/>
            <person name="Chevrette M."/>
            <person name="Carlson C."/>
            <person name="Stubbendieck R."/>
            <person name="Wendt-Pienkowski E."/>
        </authorList>
    </citation>
    <scope>NUCLEOTIDE SEQUENCE [LARGE SCALE GENOMIC DNA]</scope>
    <source>
        <strain evidence="2 3">SID14438</strain>
    </source>
</reference>
<gene>
    <name evidence="2" type="ORF">G3I39_20820</name>
</gene>
<dbReference type="Proteomes" id="UP000471648">
    <property type="component" value="Unassembled WGS sequence"/>
</dbReference>
<evidence type="ECO:0000256" key="1">
    <source>
        <dbReference type="SAM" id="MobiDB-lite"/>
    </source>
</evidence>
<sequence>MTEETPGFDEQQDADVTPGASSDDAAETA</sequence>
<evidence type="ECO:0000313" key="3">
    <source>
        <dbReference type="Proteomes" id="UP000471648"/>
    </source>
</evidence>
<evidence type="ECO:0000313" key="2">
    <source>
        <dbReference type="EMBL" id="NEB69474.1"/>
    </source>
</evidence>
<feature type="compositionally biased region" description="Acidic residues" evidence="1">
    <location>
        <begin position="1"/>
        <end position="13"/>
    </location>
</feature>
<dbReference type="EMBL" id="JAAGME010000870">
    <property type="protein sequence ID" value="NEB69474.1"/>
    <property type="molecule type" value="Genomic_DNA"/>
</dbReference>
<dbReference type="AlphaFoldDB" id="A0A6N9V9D1"/>
<protein>
    <submittedName>
        <fullName evidence="2">Nucleotide exchange factor GrpE</fullName>
    </submittedName>
</protein>
<feature type="non-terminal residue" evidence="2">
    <location>
        <position position="29"/>
    </location>
</feature>
<organism evidence="2 3">
    <name type="scientific">Streptomyces microflavus</name>
    <name type="common">Streptomyces lipmanii</name>
    <dbReference type="NCBI Taxonomy" id="1919"/>
    <lineage>
        <taxon>Bacteria</taxon>
        <taxon>Bacillati</taxon>
        <taxon>Actinomycetota</taxon>
        <taxon>Actinomycetes</taxon>
        <taxon>Kitasatosporales</taxon>
        <taxon>Streptomycetaceae</taxon>
        <taxon>Streptomyces</taxon>
    </lineage>
</organism>
<name>A0A6N9V9D1_STRMI</name>
<proteinExistence type="predicted"/>
<comment type="caution">
    <text evidence="2">The sequence shown here is derived from an EMBL/GenBank/DDBJ whole genome shotgun (WGS) entry which is preliminary data.</text>
</comment>
<feature type="region of interest" description="Disordered" evidence="1">
    <location>
        <begin position="1"/>
        <end position="29"/>
    </location>
</feature>